<protein>
    <submittedName>
        <fullName evidence="1">DUF2332 domain-containing protein</fullName>
    </submittedName>
</protein>
<sequence length="351" mass="37213">MEDQVRNAFADQATWCDRLGSPFTARLMVVLGAALDRDTRTGRAVLDWTGRPDALGDSVPLRLAGALHALVRAGRDAGLAAVYPPHPLPDVAALDAAVRAAIRAHDDAIVGWLGFFPQTNEVARSGLLYPGLMTVAHRFGLPLSLYEVGASAGLNLFADRFAYDLGGRRCGAAGSAVRLAPAWEGDAPAGEDPVVVGRRGCDLAPVDLGDPAARDRLVAYVWADQTERLARLEAAIEIARDAGPVRLDRGDAAACVEAWLAEPAAPGVVRVLMHSIAFQYFPEMSRLRIAEAMARAGAQATREAPLAWLGFEQADGGGPELRLTLWPGGASVRLARADAHGRRVIWEGGPA</sequence>
<dbReference type="Pfam" id="PF10094">
    <property type="entry name" value="DUF2332"/>
    <property type="match status" value="1"/>
</dbReference>
<dbReference type="RefSeq" id="WP_407049578.1">
    <property type="nucleotide sequence ID" value="NZ_CP158568.1"/>
</dbReference>
<proteinExistence type="predicted"/>
<gene>
    <name evidence="1" type="ORF">ABS361_21145</name>
</gene>
<evidence type="ECO:0000313" key="1">
    <source>
        <dbReference type="EMBL" id="XBY44485.1"/>
    </source>
</evidence>
<organism evidence="1">
    <name type="scientific">Methyloraptor flagellatus</name>
    <dbReference type="NCBI Taxonomy" id="3162530"/>
    <lineage>
        <taxon>Bacteria</taxon>
        <taxon>Pseudomonadati</taxon>
        <taxon>Pseudomonadota</taxon>
        <taxon>Alphaproteobacteria</taxon>
        <taxon>Hyphomicrobiales</taxon>
        <taxon>Ancalomicrobiaceae</taxon>
        <taxon>Methyloraptor</taxon>
    </lineage>
</organism>
<dbReference type="PIRSF" id="PIRSF012608">
    <property type="entry name" value="UCP012608"/>
    <property type="match status" value="1"/>
</dbReference>
<dbReference type="EMBL" id="CP158568">
    <property type="protein sequence ID" value="XBY44485.1"/>
    <property type="molecule type" value="Genomic_DNA"/>
</dbReference>
<name>A0AAU7X9G8_9HYPH</name>
<dbReference type="InterPro" id="IPR011200">
    <property type="entry name" value="UCP012608"/>
</dbReference>
<accession>A0AAU7X9G8</accession>
<dbReference type="AlphaFoldDB" id="A0AAU7X9G8"/>
<dbReference type="KEGG" id="mflg:ABS361_21145"/>
<reference evidence="1" key="1">
    <citation type="submission" date="2024-06" db="EMBL/GenBank/DDBJ databases">
        <title>Methylostella associata gen. nov., sp. nov., a novel Ancalomicrobiaceae-affiliated facultatively methylotrophic bacteria that feed on methanotrophs of the genus Methylococcus.</title>
        <authorList>
            <person name="Saltykova V."/>
            <person name="Danilova O.V."/>
            <person name="Oshkin I.Y."/>
            <person name="Belova S.E."/>
            <person name="Pimenov N.V."/>
            <person name="Dedysh S.N."/>
        </authorList>
    </citation>
    <scope>NUCLEOTIDE SEQUENCE</scope>
    <source>
        <strain evidence="1">S20</strain>
    </source>
</reference>